<proteinExistence type="predicted"/>
<evidence type="ECO:0000256" key="1">
    <source>
        <dbReference type="SAM" id="MobiDB-lite"/>
    </source>
</evidence>
<evidence type="ECO:0000259" key="2">
    <source>
        <dbReference type="Pfam" id="PF21788"/>
    </source>
</evidence>
<accession>A0AAU9TSH5</accession>
<dbReference type="AlphaFoldDB" id="A0AAU9TSH5"/>
<sequence>MSTSNENQLEVDNNKKTRNKRSAPETWKQNVRKCLRQSGKECFFESVVKGRRFTIEEKILSLSLYIIKFCLIIVNTVCDQSSVIVGAITELVQETKATYLRQGKEWRPEVMRCKGHVVVPLYDTPHLIKGIGNNLITKDLSYVTNNEEKIVKWDYFKMVYDADKSYAELRLLNKITEEHINPEKINEMRVKSATQLFIHSVAVVTEHLTARGDLPIECRHLVDLTLLIDDLFDSLNVNSLVVKYFKGPVKRNKPHHELWKKAKLVLRTIKFIQKVTVQGKVRLVEKVVQSVTNLIKTIEAMELIWQILSRQYRLDLMMTRNFNEDPLENLFGNIRSYGARNVAPNTRF</sequence>
<evidence type="ECO:0000313" key="3">
    <source>
        <dbReference type="EMBL" id="CAH2088832.1"/>
    </source>
</evidence>
<name>A0AAU9TSH5_EUPED</name>
<protein>
    <recommendedName>
        <fullName evidence="2">Transposable element P transposase-like GTP-binding insertion domain-containing protein</fullName>
    </recommendedName>
</protein>
<dbReference type="InterPro" id="IPR048366">
    <property type="entry name" value="TNP-like_GBD"/>
</dbReference>
<dbReference type="Pfam" id="PF21788">
    <property type="entry name" value="TNP-like_GBD"/>
    <property type="match status" value="1"/>
</dbReference>
<organism evidence="3 4">
    <name type="scientific">Euphydryas editha</name>
    <name type="common">Edith's checkerspot</name>
    <dbReference type="NCBI Taxonomy" id="104508"/>
    <lineage>
        <taxon>Eukaryota</taxon>
        <taxon>Metazoa</taxon>
        <taxon>Ecdysozoa</taxon>
        <taxon>Arthropoda</taxon>
        <taxon>Hexapoda</taxon>
        <taxon>Insecta</taxon>
        <taxon>Pterygota</taxon>
        <taxon>Neoptera</taxon>
        <taxon>Endopterygota</taxon>
        <taxon>Lepidoptera</taxon>
        <taxon>Glossata</taxon>
        <taxon>Ditrysia</taxon>
        <taxon>Papilionoidea</taxon>
        <taxon>Nymphalidae</taxon>
        <taxon>Nymphalinae</taxon>
        <taxon>Euphydryas</taxon>
    </lineage>
</organism>
<feature type="domain" description="Transposable element P transposase-like GTP-binding insertion" evidence="2">
    <location>
        <begin position="126"/>
        <end position="248"/>
    </location>
</feature>
<dbReference type="EMBL" id="CAKOGL010000007">
    <property type="protein sequence ID" value="CAH2088832.1"/>
    <property type="molecule type" value="Genomic_DNA"/>
</dbReference>
<dbReference type="Proteomes" id="UP001153954">
    <property type="component" value="Unassembled WGS sequence"/>
</dbReference>
<comment type="caution">
    <text evidence="3">The sequence shown here is derived from an EMBL/GenBank/DDBJ whole genome shotgun (WGS) entry which is preliminary data.</text>
</comment>
<evidence type="ECO:0000313" key="4">
    <source>
        <dbReference type="Proteomes" id="UP001153954"/>
    </source>
</evidence>
<feature type="region of interest" description="Disordered" evidence="1">
    <location>
        <begin position="1"/>
        <end position="25"/>
    </location>
</feature>
<reference evidence="3" key="1">
    <citation type="submission" date="2022-03" db="EMBL/GenBank/DDBJ databases">
        <authorList>
            <person name="Tunstrom K."/>
        </authorList>
    </citation>
    <scope>NUCLEOTIDE SEQUENCE</scope>
</reference>
<keyword evidence="4" id="KW-1185">Reference proteome</keyword>
<feature type="compositionally biased region" description="Polar residues" evidence="1">
    <location>
        <begin position="1"/>
        <end position="11"/>
    </location>
</feature>
<gene>
    <name evidence="3" type="ORF">EEDITHA_LOCUS4956</name>
</gene>